<name>A0AAW5E0K3_9BACI</name>
<dbReference type="InterPro" id="IPR039052">
    <property type="entry name" value="Antitox_PemI-like"/>
</dbReference>
<evidence type="ECO:0000259" key="1">
    <source>
        <dbReference type="SMART" id="SM00966"/>
    </source>
</evidence>
<dbReference type="SMART" id="SM00966">
    <property type="entry name" value="SpoVT_AbrB"/>
    <property type="match status" value="1"/>
</dbReference>
<dbReference type="Pfam" id="PF04014">
    <property type="entry name" value="MazE_antitoxin"/>
    <property type="match status" value="1"/>
</dbReference>
<gene>
    <name evidence="2" type="ORF">MJG50_13985</name>
</gene>
<protein>
    <submittedName>
        <fullName evidence="2">AbrB/MazE/SpoVT family DNA-binding domain-containing protein</fullName>
    </submittedName>
</protein>
<keyword evidence="2" id="KW-0238">DNA-binding</keyword>
<feature type="domain" description="SpoVT-AbrB" evidence="1">
    <location>
        <begin position="21"/>
        <end position="66"/>
    </location>
</feature>
<reference evidence="2" key="1">
    <citation type="submission" date="2022-02" db="EMBL/GenBank/DDBJ databases">
        <title>Fredinandcohnia quinoae sp. nov. isolated from Chenopodium quinoa seeds.</title>
        <authorList>
            <person name="Saati-Santamaria Z."/>
            <person name="Flores-Felix J.D."/>
            <person name="Igual J.M."/>
            <person name="Velazquez E."/>
            <person name="Garcia-Fraile P."/>
            <person name="Martinez-Molina E."/>
        </authorList>
    </citation>
    <scope>NUCLEOTIDE SEQUENCE</scope>
    <source>
        <strain evidence="2">SECRCQ15</strain>
    </source>
</reference>
<dbReference type="EMBL" id="JAKTTI010000022">
    <property type="protein sequence ID" value="MCH1626445.1"/>
    <property type="molecule type" value="Genomic_DNA"/>
</dbReference>
<comment type="caution">
    <text evidence="2">The sequence shown here is derived from an EMBL/GenBank/DDBJ whole genome shotgun (WGS) entry which is preliminary data.</text>
</comment>
<dbReference type="PANTHER" id="PTHR40516">
    <property type="entry name" value="ANTITOXIN CHPS-RELATED"/>
    <property type="match status" value="1"/>
</dbReference>
<dbReference type="InterPro" id="IPR007159">
    <property type="entry name" value="SpoVT-AbrB_dom"/>
</dbReference>
<accession>A0AAW5E0K3</accession>
<evidence type="ECO:0000313" key="2">
    <source>
        <dbReference type="EMBL" id="MCH1626445.1"/>
    </source>
</evidence>
<dbReference type="GO" id="GO:0003677">
    <property type="term" value="F:DNA binding"/>
    <property type="evidence" value="ECO:0007669"/>
    <property type="project" value="UniProtKB-KW"/>
</dbReference>
<keyword evidence="3" id="KW-1185">Reference proteome</keyword>
<dbReference type="Gene3D" id="2.10.260.10">
    <property type="match status" value="1"/>
</dbReference>
<dbReference type="AlphaFoldDB" id="A0AAW5E0K3"/>
<dbReference type="Proteomes" id="UP001431131">
    <property type="component" value="Unassembled WGS sequence"/>
</dbReference>
<dbReference type="InterPro" id="IPR037914">
    <property type="entry name" value="SpoVT-AbrB_sf"/>
</dbReference>
<dbReference type="RefSeq" id="WP_240256361.1">
    <property type="nucleotide sequence ID" value="NZ_JAKTTI010000022.1"/>
</dbReference>
<sequence>MTSNMSSERKEEVIILLTKVQKWGNSLAVRIPSNIAEKIEIEQGSEIELSLVNQVLTLKPKIRKATLDELLAKVTNENRHSEIDFGSTEGNELL</sequence>
<dbReference type="SUPFAM" id="SSF89447">
    <property type="entry name" value="AbrB/MazE/MraZ-like"/>
    <property type="match status" value="1"/>
</dbReference>
<proteinExistence type="predicted"/>
<evidence type="ECO:0000313" key="3">
    <source>
        <dbReference type="Proteomes" id="UP001431131"/>
    </source>
</evidence>
<organism evidence="2 3">
    <name type="scientific">Fredinandcohnia quinoae</name>
    <dbReference type="NCBI Taxonomy" id="2918902"/>
    <lineage>
        <taxon>Bacteria</taxon>
        <taxon>Bacillati</taxon>
        <taxon>Bacillota</taxon>
        <taxon>Bacilli</taxon>
        <taxon>Bacillales</taxon>
        <taxon>Bacillaceae</taxon>
        <taxon>Fredinandcohnia</taxon>
    </lineage>
</organism>
<dbReference type="PANTHER" id="PTHR40516:SF1">
    <property type="entry name" value="ANTITOXIN CHPS-RELATED"/>
    <property type="match status" value="1"/>
</dbReference>
<dbReference type="GO" id="GO:0097351">
    <property type="term" value="F:toxin sequestering activity"/>
    <property type="evidence" value="ECO:0007669"/>
    <property type="project" value="InterPro"/>
</dbReference>